<keyword evidence="2" id="KW-1185">Reference proteome</keyword>
<feature type="non-terminal residue" evidence="1">
    <location>
        <position position="1"/>
    </location>
</feature>
<organism evidence="1 2">
    <name type="scientific">Vararia minispora EC-137</name>
    <dbReference type="NCBI Taxonomy" id="1314806"/>
    <lineage>
        <taxon>Eukaryota</taxon>
        <taxon>Fungi</taxon>
        <taxon>Dikarya</taxon>
        <taxon>Basidiomycota</taxon>
        <taxon>Agaricomycotina</taxon>
        <taxon>Agaricomycetes</taxon>
        <taxon>Russulales</taxon>
        <taxon>Lachnocladiaceae</taxon>
        <taxon>Vararia</taxon>
    </lineage>
</organism>
<reference evidence="1" key="2">
    <citation type="journal article" date="2022" name="New Phytol.">
        <title>Evolutionary transition to the ectomycorrhizal habit in the genomes of a hyperdiverse lineage of mushroom-forming fungi.</title>
        <authorList>
            <person name="Looney B."/>
            <person name="Miyauchi S."/>
            <person name="Morin E."/>
            <person name="Drula E."/>
            <person name="Courty P.E."/>
            <person name="Kohler A."/>
            <person name="Kuo A."/>
            <person name="LaButti K."/>
            <person name="Pangilinan J."/>
            <person name="Lipzen A."/>
            <person name="Riley R."/>
            <person name="Andreopoulos W."/>
            <person name="He G."/>
            <person name="Johnson J."/>
            <person name="Nolan M."/>
            <person name="Tritt A."/>
            <person name="Barry K.W."/>
            <person name="Grigoriev I.V."/>
            <person name="Nagy L.G."/>
            <person name="Hibbett D."/>
            <person name="Henrissat B."/>
            <person name="Matheny P.B."/>
            <person name="Labbe J."/>
            <person name="Martin F.M."/>
        </authorList>
    </citation>
    <scope>NUCLEOTIDE SEQUENCE</scope>
    <source>
        <strain evidence="1">EC-137</strain>
    </source>
</reference>
<dbReference type="Proteomes" id="UP000814128">
    <property type="component" value="Unassembled WGS sequence"/>
</dbReference>
<evidence type="ECO:0000313" key="2">
    <source>
        <dbReference type="Proteomes" id="UP000814128"/>
    </source>
</evidence>
<proteinExistence type="predicted"/>
<accession>A0ACB8QCW0</accession>
<reference evidence="1" key="1">
    <citation type="submission" date="2021-02" db="EMBL/GenBank/DDBJ databases">
        <authorList>
            <consortium name="DOE Joint Genome Institute"/>
            <person name="Ahrendt S."/>
            <person name="Looney B.P."/>
            <person name="Miyauchi S."/>
            <person name="Morin E."/>
            <person name="Drula E."/>
            <person name="Courty P.E."/>
            <person name="Chicoki N."/>
            <person name="Fauchery L."/>
            <person name="Kohler A."/>
            <person name="Kuo A."/>
            <person name="Labutti K."/>
            <person name="Pangilinan J."/>
            <person name="Lipzen A."/>
            <person name="Riley R."/>
            <person name="Andreopoulos W."/>
            <person name="He G."/>
            <person name="Johnson J."/>
            <person name="Barry K.W."/>
            <person name="Grigoriev I.V."/>
            <person name="Nagy L."/>
            <person name="Hibbett D."/>
            <person name="Henrissat B."/>
            <person name="Matheny P.B."/>
            <person name="Labbe J."/>
            <person name="Martin F."/>
        </authorList>
    </citation>
    <scope>NUCLEOTIDE SEQUENCE</scope>
    <source>
        <strain evidence="1">EC-137</strain>
    </source>
</reference>
<evidence type="ECO:0000313" key="1">
    <source>
        <dbReference type="EMBL" id="KAI0029638.1"/>
    </source>
</evidence>
<gene>
    <name evidence="1" type="ORF">K488DRAFT_55939</name>
</gene>
<name>A0ACB8QCW0_9AGAM</name>
<protein>
    <submittedName>
        <fullName evidence="1">Uncharacterized protein</fullName>
    </submittedName>
</protein>
<sequence length="104" mass="11775">ETFADYANCNNYTVPLQKDYPSLDYNVYASIVGGCAWDQGGCPITKQNFIDLVYSELSNSGRNVWPTSVDVLVNDRIAPIFTWTGFTEAQGVPYLNFNDYLHYQ</sequence>
<dbReference type="EMBL" id="MU273664">
    <property type="protein sequence ID" value="KAI0029638.1"/>
    <property type="molecule type" value="Genomic_DNA"/>
</dbReference>
<comment type="caution">
    <text evidence="1">The sequence shown here is derived from an EMBL/GenBank/DDBJ whole genome shotgun (WGS) entry which is preliminary data.</text>
</comment>